<evidence type="ECO:0000256" key="6">
    <source>
        <dbReference type="ARBA" id="ARBA00079449"/>
    </source>
</evidence>
<dbReference type="Pfam" id="PF02311">
    <property type="entry name" value="AraC_binding"/>
    <property type="match status" value="1"/>
</dbReference>
<dbReference type="OrthoDB" id="2039152at2"/>
<dbReference type="InterPro" id="IPR011051">
    <property type="entry name" value="RmlC_Cupin_sf"/>
</dbReference>
<keyword evidence="2" id="KW-0805">Transcription regulation</keyword>
<gene>
    <name evidence="8" type="ORF">CVS27_18040</name>
</gene>
<keyword evidence="1" id="KW-0678">Repressor</keyword>
<evidence type="ECO:0000256" key="5">
    <source>
        <dbReference type="ARBA" id="ARBA00074140"/>
    </source>
</evidence>
<dbReference type="SUPFAM" id="SSF51182">
    <property type="entry name" value="RmlC-like cupins"/>
    <property type="match status" value="1"/>
</dbReference>
<evidence type="ECO:0000256" key="2">
    <source>
        <dbReference type="ARBA" id="ARBA00023015"/>
    </source>
</evidence>
<dbReference type="Gene3D" id="1.10.10.60">
    <property type="entry name" value="Homeodomain-like"/>
    <property type="match status" value="1"/>
</dbReference>
<dbReference type="PANTHER" id="PTHR11019">
    <property type="entry name" value="HTH-TYPE TRANSCRIPTIONAL REGULATOR NIMR"/>
    <property type="match status" value="1"/>
</dbReference>
<dbReference type="EMBL" id="PPXC01000019">
    <property type="protein sequence ID" value="POH71940.1"/>
    <property type="molecule type" value="Genomic_DNA"/>
</dbReference>
<dbReference type="SMART" id="SM00342">
    <property type="entry name" value="HTH_ARAC"/>
    <property type="match status" value="1"/>
</dbReference>
<comment type="caution">
    <text evidence="8">The sequence shown here is derived from an EMBL/GenBank/DDBJ whole genome shotgun (WGS) entry which is preliminary data.</text>
</comment>
<dbReference type="InterPro" id="IPR018062">
    <property type="entry name" value="HTH_AraC-typ_CS"/>
</dbReference>
<dbReference type="SUPFAM" id="SSF46689">
    <property type="entry name" value="Homeodomain-like"/>
    <property type="match status" value="1"/>
</dbReference>
<protein>
    <recommendedName>
        <fullName evidence="5">HTH-type transcriptional regulator RipA</fullName>
    </recommendedName>
    <alternativeName>
        <fullName evidence="6">Repressor of iron proteins A</fullName>
    </alternativeName>
</protein>
<accession>A0A2S3ZRV8</accession>
<dbReference type="RefSeq" id="WP_103467240.1">
    <property type="nucleotide sequence ID" value="NZ_PPXB01000004.1"/>
</dbReference>
<dbReference type="Proteomes" id="UP000237061">
    <property type="component" value="Unassembled WGS sequence"/>
</dbReference>
<evidence type="ECO:0000256" key="1">
    <source>
        <dbReference type="ARBA" id="ARBA00022491"/>
    </source>
</evidence>
<keyword evidence="4" id="KW-0804">Transcription</keyword>
<dbReference type="InterPro" id="IPR018060">
    <property type="entry name" value="HTH_AraC"/>
</dbReference>
<feature type="domain" description="HTH araC/xylS-type" evidence="7">
    <location>
        <begin position="176"/>
        <end position="273"/>
    </location>
</feature>
<keyword evidence="9" id="KW-1185">Reference proteome</keyword>
<proteinExistence type="predicted"/>
<dbReference type="GO" id="GO:0043565">
    <property type="term" value="F:sequence-specific DNA binding"/>
    <property type="evidence" value="ECO:0007669"/>
    <property type="project" value="InterPro"/>
</dbReference>
<keyword evidence="3" id="KW-0238">DNA-binding</keyword>
<name>A0A2S3ZRV8_ARTGL</name>
<sequence>MTLAPLPDAGHGAWRREPSTVVRQGMSAPASMLDSFVIFAESESPQAPLEWEPHSHLLHELVWVRGGTLTARVGSLVFTVSEGEGLWLPEGQVHAGRLTANVEFHSAFFSPHRTPLSFDGPTVITMDPLLESLLKHLARTDLLSDARVRAESVVFDVLEPSRQQLQLQLPGDTRIDPIAETLLNDPSDGRSLDDWARLLDMSERTITRAFRHATGLSFAQWRRALRVHRALALMSEGWDVRATSEMVGYAQPSSFIAAFRTVLGTTPGAFAGALE</sequence>
<dbReference type="Pfam" id="PF12833">
    <property type="entry name" value="HTH_18"/>
    <property type="match status" value="1"/>
</dbReference>
<dbReference type="InterPro" id="IPR009057">
    <property type="entry name" value="Homeodomain-like_sf"/>
</dbReference>
<evidence type="ECO:0000256" key="4">
    <source>
        <dbReference type="ARBA" id="ARBA00023163"/>
    </source>
</evidence>
<dbReference type="InterPro" id="IPR003313">
    <property type="entry name" value="AraC-bd"/>
</dbReference>
<dbReference type="GO" id="GO:0003700">
    <property type="term" value="F:DNA-binding transcription factor activity"/>
    <property type="evidence" value="ECO:0007669"/>
    <property type="project" value="InterPro"/>
</dbReference>
<evidence type="ECO:0000256" key="3">
    <source>
        <dbReference type="ARBA" id="ARBA00023125"/>
    </source>
</evidence>
<dbReference type="PROSITE" id="PS00041">
    <property type="entry name" value="HTH_ARAC_FAMILY_1"/>
    <property type="match status" value="1"/>
</dbReference>
<dbReference type="AlphaFoldDB" id="A0A2S3ZRV8"/>
<dbReference type="PROSITE" id="PS01124">
    <property type="entry name" value="HTH_ARAC_FAMILY_2"/>
    <property type="match status" value="1"/>
</dbReference>
<evidence type="ECO:0000313" key="9">
    <source>
        <dbReference type="Proteomes" id="UP000237061"/>
    </source>
</evidence>
<dbReference type="PANTHER" id="PTHR11019:SF199">
    <property type="entry name" value="HTH-TYPE TRANSCRIPTIONAL REGULATOR NIMR"/>
    <property type="match status" value="1"/>
</dbReference>
<organism evidence="8 9">
    <name type="scientific">Arthrobacter glacialis</name>
    <dbReference type="NCBI Taxonomy" id="1664"/>
    <lineage>
        <taxon>Bacteria</taxon>
        <taxon>Bacillati</taxon>
        <taxon>Actinomycetota</taxon>
        <taxon>Actinomycetes</taxon>
        <taxon>Micrococcales</taxon>
        <taxon>Micrococcaceae</taxon>
        <taxon>Arthrobacter</taxon>
    </lineage>
</organism>
<evidence type="ECO:0000313" key="8">
    <source>
        <dbReference type="EMBL" id="POH71940.1"/>
    </source>
</evidence>
<reference evidence="8 9" key="1">
    <citation type="submission" date="2018-01" db="EMBL/GenBank/DDBJ databases">
        <title>Arthrobacter sp. nov., from glaciers in China.</title>
        <authorList>
            <person name="Liu Q."/>
            <person name="Xin Y.-H."/>
        </authorList>
    </citation>
    <scope>NUCLEOTIDE SEQUENCE [LARGE SCALE GENOMIC DNA]</scope>
    <source>
        <strain evidence="8 9">HLT2-12-2</strain>
    </source>
</reference>
<evidence type="ECO:0000259" key="7">
    <source>
        <dbReference type="PROSITE" id="PS01124"/>
    </source>
</evidence>
<dbReference type="FunFam" id="1.10.10.60:FF:000132">
    <property type="entry name" value="AraC family transcriptional regulator"/>
    <property type="match status" value="1"/>
</dbReference>
<dbReference type="InterPro" id="IPR014710">
    <property type="entry name" value="RmlC-like_jellyroll"/>
</dbReference>
<dbReference type="Gene3D" id="2.60.120.10">
    <property type="entry name" value="Jelly Rolls"/>
    <property type="match status" value="1"/>
</dbReference>